<feature type="transmembrane region" description="Helical" evidence="8">
    <location>
        <begin position="152"/>
        <end position="172"/>
    </location>
</feature>
<sequence>MSKFRFAPHANPLLKRCQLYLLLGCMALCLATLTGGQYDPSASRLLATLLGHGDPLTNLIILDLRLPRFLAALGIGAALAVSGSIFQRTAGNPLASPDLVGFTVGSASGALVTLLLLQLSGNAVILGALLGGVLSALLVTGIAHVAQARGERMIMVGIAIAALLAALNEYLLTRAELDDAQEARLWLFGSLDSLSWSKALMVLGGCALLLPIAAQLGQRLRLLELGNDLAEALGLPVAYSQYALLLVALALTALAIATAGPIGFIALAAPQLVKRLTHTSDIGIVAPALMGALLTAAADLLAQRLLAPFQIPVGLLTGALGGLYLIYLLASQWRRTL</sequence>
<dbReference type="InterPro" id="IPR037294">
    <property type="entry name" value="ABC_BtuC-like"/>
</dbReference>
<dbReference type="OrthoDB" id="9055647at2"/>
<gene>
    <name evidence="9" type="ORF">IQ22_00676</name>
</gene>
<dbReference type="PANTHER" id="PTHR30472:SF24">
    <property type="entry name" value="FERRIC ENTEROBACTIN TRANSPORT SYSTEM PERMEASE PROTEIN FEPG"/>
    <property type="match status" value="1"/>
</dbReference>
<feature type="transmembrane region" description="Helical" evidence="8">
    <location>
        <begin position="309"/>
        <end position="330"/>
    </location>
</feature>
<evidence type="ECO:0000256" key="8">
    <source>
        <dbReference type="SAM" id="Phobius"/>
    </source>
</evidence>
<dbReference type="RefSeq" id="WP_145138010.1">
    <property type="nucleotide sequence ID" value="NZ_VLKY01000002.1"/>
</dbReference>
<evidence type="ECO:0000256" key="6">
    <source>
        <dbReference type="ARBA" id="ARBA00022989"/>
    </source>
</evidence>
<evidence type="ECO:0000256" key="3">
    <source>
        <dbReference type="ARBA" id="ARBA00022448"/>
    </source>
</evidence>
<protein>
    <submittedName>
        <fullName evidence="9">Iron complex transport system permease protein</fullName>
    </submittedName>
</protein>
<comment type="similarity">
    <text evidence="2">Belongs to the binding-protein-dependent transport system permease family. FecCD subfamily.</text>
</comment>
<dbReference type="PANTHER" id="PTHR30472">
    <property type="entry name" value="FERRIC ENTEROBACTIN TRANSPORT SYSTEM PERMEASE PROTEIN"/>
    <property type="match status" value="1"/>
</dbReference>
<dbReference type="SUPFAM" id="SSF81345">
    <property type="entry name" value="ABC transporter involved in vitamin B12 uptake, BtuC"/>
    <property type="match status" value="1"/>
</dbReference>
<evidence type="ECO:0000256" key="5">
    <source>
        <dbReference type="ARBA" id="ARBA00022692"/>
    </source>
</evidence>
<feature type="transmembrane region" description="Helical" evidence="8">
    <location>
        <begin position="242"/>
        <end position="270"/>
    </location>
</feature>
<dbReference type="Proteomes" id="UP000316905">
    <property type="component" value="Unassembled WGS sequence"/>
</dbReference>
<evidence type="ECO:0000313" key="10">
    <source>
        <dbReference type="Proteomes" id="UP000316905"/>
    </source>
</evidence>
<dbReference type="GO" id="GO:0033214">
    <property type="term" value="P:siderophore-iron import into cell"/>
    <property type="evidence" value="ECO:0007669"/>
    <property type="project" value="TreeGrafter"/>
</dbReference>
<evidence type="ECO:0000256" key="1">
    <source>
        <dbReference type="ARBA" id="ARBA00004651"/>
    </source>
</evidence>
<dbReference type="AlphaFoldDB" id="A0A562QMN5"/>
<proteinExistence type="inferred from homology"/>
<feature type="transmembrane region" description="Helical" evidence="8">
    <location>
        <begin position="282"/>
        <end position="303"/>
    </location>
</feature>
<evidence type="ECO:0000256" key="4">
    <source>
        <dbReference type="ARBA" id="ARBA00022475"/>
    </source>
</evidence>
<keyword evidence="7 8" id="KW-0472">Membrane</keyword>
<evidence type="ECO:0000313" key="9">
    <source>
        <dbReference type="EMBL" id="TWI57460.1"/>
    </source>
</evidence>
<dbReference type="Gene3D" id="1.10.3470.10">
    <property type="entry name" value="ABC transporter involved in vitamin B12 uptake, BtuC"/>
    <property type="match status" value="1"/>
</dbReference>
<evidence type="ECO:0000256" key="7">
    <source>
        <dbReference type="ARBA" id="ARBA00023136"/>
    </source>
</evidence>
<dbReference type="GO" id="GO:0022857">
    <property type="term" value="F:transmembrane transporter activity"/>
    <property type="evidence" value="ECO:0007669"/>
    <property type="project" value="InterPro"/>
</dbReference>
<comment type="subcellular location">
    <subcellularLocation>
        <location evidence="1">Cell membrane</location>
        <topology evidence="1">Multi-pass membrane protein</topology>
    </subcellularLocation>
</comment>
<evidence type="ECO:0000256" key="2">
    <source>
        <dbReference type="ARBA" id="ARBA00007935"/>
    </source>
</evidence>
<keyword evidence="10" id="KW-1185">Reference proteome</keyword>
<dbReference type="InterPro" id="IPR000522">
    <property type="entry name" value="ABC_transptr_permease_BtuC"/>
</dbReference>
<comment type="caution">
    <text evidence="9">The sequence shown here is derived from an EMBL/GenBank/DDBJ whole genome shotgun (WGS) entry which is preliminary data.</text>
</comment>
<keyword evidence="3" id="KW-0813">Transport</keyword>
<feature type="transmembrane region" description="Helical" evidence="8">
    <location>
        <begin position="69"/>
        <end position="87"/>
    </location>
</feature>
<organism evidence="9 10">
    <name type="scientific">Pseudomonas duriflava</name>
    <dbReference type="NCBI Taxonomy" id="459528"/>
    <lineage>
        <taxon>Bacteria</taxon>
        <taxon>Pseudomonadati</taxon>
        <taxon>Pseudomonadota</taxon>
        <taxon>Gammaproteobacteria</taxon>
        <taxon>Pseudomonadales</taxon>
        <taxon>Pseudomonadaceae</taxon>
        <taxon>Pseudomonas</taxon>
    </lineage>
</organism>
<keyword evidence="6 8" id="KW-1133">Transmembrane helix</keyword>
<dbReference type="EMBL" id="VLKY01000002">
    <property type="protein sequence ID" value="TWI57460.1"/>
    <property type="molecule type" value="Genomic_DNA"/>
</dbReference>
<name>A0A562QMN5_9PSED</name>
<reference evidence="9 10" key="1">
    <citation type="journal article" date="2015" name="Stand. Genomic Sci.">
        <title>Genomic Encyclopedia of Bacterial and Archaeal Type Strains, Phase III: the genomes of soil and plant-associated and newly described type strains.</title>
        <authorList>
            <person name="Whitman W.B."/>
            <person name="Woyke T."/>
            <person name="Klenk H.P."/>
            <person name="Zhou Y."/>
            <person name="Lilburn T.G."/>
            <person name="Beck B.J."/>
            <person name="De Vos P."/>
            <person name="Vandamme P."/>
            <person name="Eisen J.A."/>
            <person name="Garrity G."/>
            <person name="Hugenholtz P."/>
            <person name="Kyrpides N.C."/>
        </authorList>
    </citation>
    <scope>NUCLEOTIDE SEQUENCE [LARGE SCALE GENOMIC DNA]</scope>
    <source>
        <strain evidence="9 10">CGMCC 1.6858</strain>
    </source>
</reference>
<dbReference type="Pfam" id="PF01032">
    <property type="entry name" value="FecCD"/>
    <property type="match status" value="1"/>
</dbReference>
<keyword evidence="4" id="KW-1003">Cell membrane</keyword>
<feature type="transmembrane region" description="Helical" evidence="8">
    <location>
        <begin position="99"/>
        <end position="117"/>
    </location>
</feature>
<accession>A0A562QMN5</accession>
<dbReference type="GO" id="GO:0005886">
    <property type="term" value="C:plasma membrane"/>
    <property type="evidence" value="ECO:0007669"/>
    <property type="project" value="UniProtKB-SubCell"/>
</dbReference>
<keyword evidence="5 8" id="KW-0812">Transmembrane</keyword>
<feature type="transmembrane region" description="Helical" evidence="8">
    <location>
        <begin position="124"/>
        <end position="146"/>
    </location>
</feature>